<feature type="signal peptide" evidence="1">
    <location>
        <begin position="1"/>
        <end position="19"/>
    </location>
</feature>
<accession>A0ABU1AVK2</accession>
<comment type="caution">
    <text evidence="2">The sequence shown here is derived from an EMBL/GenBank/DDBJ whole genome shotgun (WGS) entry which is preliminary data.</text>
</comment>
<dbReference type="EMBL" id="JARXHW010000024">
    <property type="protein sequence ID" value="MDQ8208116.1"/>
    <property type="molecule type" value="Genomic_DNA"/>
</dbReference>
<gene>
    <name evidence="2" type="ORF">QEH52_11395</name>
</gene>
<keyword evidence="1" id="KW-0732">Signal</keyword>
<dbReference type="Proteomes" id="UP001225316">
    <property type="component" value="Unassembled WGS sequence"/>
</dbReference>
<reference evidence="2 3" key="1">
    <citation type="submission" date="2023-04" db="EMBL/GenBank/DDBJ databases">
        <title>A novel bacteria isolated from coastal sediment.</title>
        <authorList>
            <person name="Liu X.-J."/>
            <person name="Du Z.-J."/>
        </authorList>
    </citation>
    <scope>NUCLEOTIDE SEQUENCE [LARGE SCALE GENOMIC DNA]</scope>
    <source>
        <strain evidence="2 3">SDUM461003</strain>
    </source>
</reference>
<evidence type="ECO:0000256" key="1">
    <source>
        <dbReference type="SAM" id="SignalP"/>
    </source>
</evidence>
<name>A0ABU1AVK2_9BACT</name>
<organism evidence="2 3">
    <name type="scientific">Thalassobacterium maritimum</name>
    <dbReference type="NCBI Taxonomy" id="3041265"/>
    <lineage>
        <taxon>Bacteria</taxon>
        <taxon>Pseudomonadati</taxon>
        <taxon>Verrucomicrobiota</taxon>
        <taxon>Opitutia</taxon>
        <taxon>Puniceicoccales</taxon>
        <taxon>Coraliomargaritaceae</taxon>
        <taxon>Thalassobacterium</taxon>
    </lineage>
</organism>
<evidence type="ECO:0000313" key="2">
    <source>
        <dbReference type="EMBL" id="MDQ8208116.1"/>
    </source>
</evidence>
<feature type="chain" id="PRO_5046038888" evidence="1">
    <location>
        <begin position="20"/>
        <end position="159"/>
    </location>
</feature>
<proteinExistence type="predicted"/>
<dbReference type="RefSeq" id="WP_308950562.1">
    <property type="nucleotide sequence ID" value="NZ_JARXHW010000024.1"/>
</dbReference>
<evidence type="ECO:0000313" key="3">
    <source>
        <dbReference type="Proteomes" id="UP001225316"/>
    </source>
</evidence>
<keyword evidence="3" id="KW-1185">Reference proteome</keyword>
<protein>
    <submittedName>
        <fullName evidence="2">Uncharacterized protein</fullName>
    </submittedName>
</protein>
<sequence length="159" mass="17878">MKFFFHTLLVLLSSLSLCAQEEPVELPTEVSEPPYELGDLVTEQGYYVDRGEEDPRINLRIVDNRLRLYWIDENGLIAEPEAESATVRFTGVVRGRSYHHLKLLLDGFGLGAPGILPPPHLYNVILVLPAVDGEEPVSYSFRYQPSMDTEVDPTTDSDS</sequence>